<feature type="coiled-coil region" evidence="1">
    <location>
        <begin position="102"/>
        <end position="164"/>
    </location>
</feature>
<feature type="compositionally biased region" description="Pro residues" evidence="2">
    <location>
        <begin position="71"/>
        <end position="80"/>
    </location>
</feature>
<keyword evidence="3" id="KW-0812">Transmembrane</keyword>
<keyword evidence="3" id="KW-1133">Transmembrane helix</keyword>
<feature type="compositionally biased region" description="Pro residues" evidence="2">
    <location>
        <begin position="40"/>
        <end position="54"/>
    </location>
</feature>
<evidence type="ECO:0000256" key="1">
    <source>
        <dbReference type="SAM" id="Coils"/>
    </source>
</evidence>
<feature type="region of interest" description="Disordered" evidence="2">
    <location>
        <begin position="36"/>
        <end position="92"/>
    </location>
</feature>
<accession>A0A5M3TEG9</accession>
<dbReference type="EMBL" id="BIMW01000281">
    <property type="protein sequence ID" value="GCE96815.1"/>
    <property type="molecule type" value="Genomic_DNA"/>
</dbReference>
<feature type="transmembrane region" description="Helical" evidence="3">
    <location>
        <begin position="182"/>
        <end position="209"/>
    </location>
</feature>
<feature type="transmembrane region" description="Helical" evidence="3">
    <location>
        <begin position="7"/>
        <end position="28"/>
    </location>
</feature>
<comment type="caution">
    <text evidence="4">The sequence shown here is derived from an EMBL/GenBank/DDBJ whole genome shotgun (WGS) entry which is preliminary data.</text>
</comment>
<protein>
    <submittedName>
        <fullName evidence="4">Uncharacterized protein</fullName>
    </submittedName>
</protein>
<evidence type="ECO:0000256" key="3">
    <source>
        <dbReference type="SAM" id="Phobius"/>
    </source>
</evidence>
<sequence>MSPTTGFLWGCVFTLMVAMLLLFAWLFLSNQSSLGKDEPSPPSFPSGILPPPPNVSESTLGTFPNGQIPIPTFPLPPPPSSSDSSSSGSHVLREWERQQTTNQQITTQLERHRVQIDQLTSQLERHRVQIETLTTQLEQQRMQNERLTMQLQEQERRVSNLTLDQNRLSQGNSGSNGLPTAMLWFLVGVILAVVLGGSIFAIALVVMVTQSNRRSELKRYSIQPIDIWPYRIEEEPADFLPPNMRSRRSR</sequence>
<proteinExistence type="predicted"/>
<evidence type="ECO:0000256" key="2">
    <source>
        <dbReference type="SAM" id="MobiDB-lite"/>
    </source>
</evidence>
<dbReference type="RefSeq" id="WP_006616511.1">
    <property type="nucleotide sequence ID" value="NZ_BIMW01000281.1"/>
</dbReference>
<dbReference type="Proteomes" id="UP000326169">
    <property type="component" value="Unassembled WGS sequence"/>
</dbReference>
<keyword evidence="3" id="KW-0472">Membrane</keyword>
<evidence type="ECO:0000313" key="5">
    <source>
        <dbReference type="Proteomes" id="UP000326169"/>
    </source>
</evidence>
<reference evidence="4 5" key="1">
    <citation type="journal article" date="2019" name="J Genomics">
        <title>The Draft Genome of a Hydrogen-producing Cyanobacterium, Arthrospira platensis NIES-46.</title>
        <authorList>
            <person name="Suzuki S."/>
            <person name="Yamaguchi H."/>
            <person name="Kawachi M."/>
        </authorList>
    </citation>
    <scope>NUCLEOTIDE SEQUENCE [LARGE SCALE GENOMIC DNA]</scope>
    <source>
        <strain evidence="4 5">NIES-46</strain>
    </source>
</reference>
<organism evidence="4 5">
    <name type="scientific">Limnospira platensis NIES-46</name>
    <dbReference type="NCBI Taxonomy" id="1236695"/>
    <lineage>
        <taxon>Bacteria</taxon>
        <taxon>Bacillati</taxon>
        <taxon>Cyanobacteriota</taxon>
        <taxon>Cyanophyceae</taxon>
        <taxon>Oscillatoriophycideae</taxon>
        <taxon>Oscillatoriales</taxon>
        <taxon>Sirenicapillariaceae</taxon>
        <taxon>Limnospira</taxon>
    </lineage>
</organism>
<keyword evidence="5" id="KW-1185">Reference proteome</keyword>
<feature type="compositionally biased region" description="Polar residues" evidence="2">
    <location>
        <begin position="55"/>
        <end position="65"/>
    </location>
</feature>
<dbReference type="GeneID" id="301685589"/>
<keyword evidence="1" id="KW-0175">Coiled coil</keyword>
<gene>
    <name evidence="4" type="ORF">NIES46_48890</name>
</gene>
<name>A0A5M3TEG9_LIMPL</name>
<evidence type="ECO:0000313" key="4">
    <source>
        <dbReference type="EMBL" id="GCE96815.1"/>
    </source>
</evidence>